<accession>A0A919GK72</accession>
<evidence type="ECO:0000256" key="1">
    <source>
        <dbReference type="SAM" id="MobiDB-lite"/>
    </source>
</evidence>
<dbReference type="InterPro" id="IPR027417">
    <property type="entry name" value="P-loop_NTPase"/>
</dbReference>
<protein>
    <recommendedName>
        <fullName evidence="2">NadR/Ttd14 AAA domain-containing protein</fullName>
    </recommendedName>
</protein>
<comment type="caution">
    <text evidence="3">The sequence shown here is derived from an EMBL/GenBank/DDBJ whole genome shotgun (WGS) entry which is preliminary data.</text>
</comment>
<dbReference type="Pfam" id="PF13521">
    <property type="entry name" value="AAA_28"/>
    <property type="match status" value="1"/>
</dbReference>
<dbReference type="Proteomes" id="UP000603708">
    <property type="component" value="Unassembled WGS sequence"/>
</dbReference>
<sequence>MPPMPRAKARPGAGGPVPAWTKGLPITRRYVLTGTPGAGKTSILRCLAELGYAVVEEAATAVVAQAQARGEDEPWTRTSFIDQVVDLQRKRQLGTSSTEPVQVFDRSPVCTYALAGYLGLGVSRALATEIERITSEGIYERQVFFIRNLGFCEPTSARRISFQQSLVFEGVHEQSYREFGYELIDVPADRLNSRVAAISSTISRLAL</sequence>
<dbReference type="SUPFAM" id="SSF52540">
    <property type="entry name" value="P-loop containing nucleoside triphosphate hydrolases"/>
    <property type="match status" value="1"/>
</dbReference>
<dbReference type="EMBL" id="BNCD01000022">
    <property type="protein sequence ID" value="GHH86345.1"/>
    <property type="molecule type" value="Genomic_DNA"/>
</dbReference>
<evidence type="ECO:0000259" key="2">
    <source>
        <dbReference type="Pfam" id="PF13521"/>
    </source>
</evidence>
<dbReference type="AlphaFoldDB" id="A0A919GK72"/>
<feature type="domain" description="NadR/Ttd14 AAA" evidence="2">
    <location>
        <begin position="29"/>
        <end position="194"/>
    </location>
</feature>
<reference evidence="3" key="1">
    <citation type="journal article" date="2014" name="Int. J. Syst. Evol. Microbiol.">
        <title>Complete genome sequence of Corynebacterium casei LMG S-19264T (=DSM 44701T), isolated from a smear-ripened cheese.</title>
        <authorList>
            <consortium name="US DOE Joint Genome Institute (JGI-PGF)"/>
            <person name="Walter F."/>
            <person name="Albersmeier A."/>
            <person name="Kalinowski J."/>
            <person name="Ruckert C."/>
        </authorList>
    </citation>
    <scope>NUCLEOTIDE SEQUENCE</scope>
    <source>
        <strain evidence="3">JCM 5069</strain>
    </source>
</reference>
<reference evidence="3" key="2">
    <citation type="submission" date="2020-09" db="EMBL/GenBank/DDBJ databases">
        <authorList>
            <person name="Sun Q."/>
            <person name="Ohkuma M."/>
        </authorList>
    </citation>
    <scope>NUCLEOTIDE SEQUENCE</scope>
    <source>
        <strain evidence="3">JCM 5069</strain>
    </source>
</reference>
<organism evidence="3 4">
    <name type="scientific">Streptomyces sulfonofaciens</name>
    <dbReference type="NCBI Taxonomy" id="68272"/>
    <lineage>
        <taxon>Bacteria</taxon>
        <taxon>Bacillati</taxon>
        <taxon>Actinomycetota</taxon>
        <taxon>Actinomycetes</taxon>
        <taxon>Kitasatosporales</taxon>
        <taxon>Streptomycetaceae</taxon>
        <taxon>Streptomyces</taxon>
    </lineage>
</organism>
<evidence type="ECO:0000313" key="3">
    <source>
        <dbReference type="EMBL" id="GHH86345.1"/>
    </source>
</evidence>
<evidence type="ECO:0000313" key="4">
    <source>
        <dbReference type="Proteomes" id="UP000603708"/>
    </source>
</evidence>
<dbReference type="Gene3D" id="3.40.50.300">
    <property type="entry name" value="P-loop containing nucleotide triphosphate hydrolases"/>
    <property type="match status" value="1"/>
</dbReference>
<dbReference type="InterPro" id="IPR038727">
    <property type="entry name" value="NadR/Ttd14_AAA_dom"/>
</dbReference>
<feature type="region of interest" description="Disordered" evidence="1">
    <location>
        <begin position="1"/>
        <end position="20"/>
    </location>
</feature>
<keyword evidence="4" id="KW-1185">Reference proteome</keyword>
<proteinExistence type="predicted"/>
<gene>
    <name evidence="3" type="ORF">GCM10018793_57860</name>
</gene>
<name>A0A919GK72_9ACTN</name>